<feature type="non-terminal residue" evidence="2">
    <location>
        <position position="190"/>
    </location>
</feature>
<dbReference type="RefSeq" id="WP_149168393.1">
    <property type="nucleotide sequence ID" value="NZ_QOKV01000070.1"/>
</dbReference>
<evidence type="ECO:0000259" key="1">
    <source>
        <dbReference type="Pfam" id="PF01695"/>
    </source>
</evidence>
<feature type="domain" description="IstB-like ATP-binding" evidence="1">
    <location>
        <begin position="13"/>
        <end position="189"/>
    </location>
</feature>
<dbReference type="AlphaFoldDB" id="A0A6L3AQV4"/>
<name>A0A6L3AQV4_AZOBR</name>
<reference evidence="2 3" key="1">
    <citation type="submission" date="2018-07" db="EMBL/GenBank/DDBJ databases">
        <title>Genome sequence of Roseomonas fauriae ATCC 49958.</title>
        <authorList>
            <person name="Sant'Anna F.H."/>
            <person name="Baldani J.I."/>
            <person name="Zilli J.E."/>
            <person name="Reis V.M."/>
            <person name="Hartmann A."/>
            <person name="Cruz L."/>
            <person name="de Souza E.M."/>
            <person name="de Oliveira Pedrosa F."/>
            <person name="Passaglia L.M.P."/>
        </authorList>
    </citation>
    <scope>NUCLEOTIDE SEQUENCE [LARGE SCALE GENOMIC DNA]</scope>
    <source>
        <strain evidence="2 3">ATCC 49958</strain>
    </source>
</reference>
<comment type="caution">
    <text evidence="2">The sequence shown here is derived from an EMBL/GenBank/DDBJ whole genome shotgun (WGS) entry which is preliminary data.</text>
</comment>
<dbReference type="SUPFAM" id="SSF52540">
    <property type="entry name" value="P-loop containing nucleoside triphosphate hydrolases"/>
    <property type="match status" value="1"/>
</dbReference>
<dbReference type="Pfam" id="PF01695">
    <property type="entry name" value="IstB_IS21"/>
    <property type="match status" value="1"/>
</dbReference>
<dbReference type="InterPro" id="IPR027417">
    <property type="entry name" value="P-loop_NTPase"/>
</dbReference>
<dbReference type="InterPro" id="IPR002611">
    <property type="entry name" value="IstB_ATP-bd"/>
</dbReference>
<proteinExistence type="predicted"/>
<dbReference type="Gene3D" id="3.40.50.300">
    <property type="entry name" value="P-loop containing nucleotide triphosphate hydrolases"/>
    <property type="match status" value="1"/>
</dbReference>
<dbReference type="CDD" id="cd00009">
    <property type="entry name" value="AAA"/>
    <property type="match status" value="1"/>
</dbReference>
<dbReference type="Proteomes" id="UP000476837">
    <property type="component" value="Unassembled WGS sequence"/>
</dbReference>
<dbReference type="EMBL" id="QOKV01000070">
    <property type="protein sequence ID" value="KAA0675840.1"/>
    <property type="molecule type" value="Genomic_DNA"/>
</dbReference>
<gene>
    <name evidence="2" type="ORF">DS837_31585</name>
</gene>
<evidence type="ECO:0000313" key="3">
    <source>
        <dbReference type="Proteomes" id="UP000476837"/>
    </source>
</evidence>
<sequence length="190" mass="21106">MDLQHQRIAELCADLRLAGVAGQWPALAQDAAQRSATFADFLEAALKAERDLRRARARTTLATLASFPAVKTLDQYDFEFAVGAPRQQIMELATLAFVERLENVVFLGPSGVGKTHLAIALGYLATQRGIKTRFITAADLVLQLETAQRQGRLKEYMNRTVSPYRLLIIDEIGYLPLGREQANLFFQVVA</sequence>
<organism evidence="2 3">
    <name type="scientific">Azospirillum brasilense</name>
    <dbReference type="NCBI Taxonomy" id="192"/>
    <lineage>
        <taxon>Bacteria</taxon>
        <taxon>Pseudomonadati</taxon>
        <taxon>Pseudomonadota</taxon>
        <taxon>Alphaproteobacteria</taxon>
        <taxon>Rhodospirillales</taxon>
        <taxon>Azospirillaceae</taxon>
        <taxon>Azospirillum</taxon>
    </lineage>
</organism>
<accession>A0A6L3AQV4</accession>
<dbReference type="GO" id="GO:0005524">
    <property type="term" value="F:ATP binding"/>
    <property type="evidence" value="ECO:0007669"/>
    <property type="project" value="InterPro"/>
</dbReference>
<dbReference type="PANTHER" id="PTHR30050">
    <property type="entry name" value="CHROMOSOMAL REPLICATION INITIATOR PROTEIN DNAA"/>
    <property type="match status" value="1"/>
</dbReference>
<protein>
    <submittedName>
        <fullName evidence="2">AAA family ATPase</fullName>
    </submittedName>
</protein>
<dbReference type="PANTHER" id="PTHR30050:SF4">
    <property type="entry name" value="ATP-BINDING PROTEIN RV3427C IN INSERTION SEQUENCE-RELATED"/>
    <property type="match status" value="1"/>
</dbReference>
<dbReference type="GO" id="GO:0006260">
    <property type="term" value="P:DNA replication"/>
    <property type="evidence" value="ECO:0007669"/>
    <property type="project" value="TreeGrafter"/>
</dbReference>
<evidence type="ECO:0000313" key="2">
    <source>
        <dbReference type="EMBL" id="KAA0675840.1"/>
    </source>
</evidence>